<dbReference type="GO" id="GO:0003839">
    <property type="term" value="F:gamma-glutamylcyclotransferase activity"/>
    <property type="evidence" value="ECO:0007669"/>
    <property type="project" value="InterPro"/>
</dbReference>
<dbReference type="PANTHER" id="PTHR12935:SF0">
    <property type="entry name" value="GAMMA-GLUTAMYLCYCLOTRANSFERASE"/>
    <property type="match status" value="1"/>
</dbReference>
<dbReference type="Gene3D" id="3.10.490.10">
    <property type="entry name" value="Gamma-glutamyl cyclotransferase-like"/>
    <property type="match status" value="2"/>
</dbReference>
<keyword evidence="1" id="KW-0456">Lyase</keyword>
<reference evidence="4 5" key="1">
    <citation type="submission" date="2018-04" db="EMBL/GenBank/DDBJ databases">
        <title>Genome sequencing of Gemmobacter.</title>
        <authorList>
            <person name="Yi H."/>
            <person name="Baek M.-G."/>
        </authorList>
    </citation>
    <scope>NUCLEOTIDE SEQUENCE [LARGE SCALE GENOMIC DNA]</scope>
    <source>
        <strain evidence="4 5">HYN0069</strain>
    </source>
</reference>
<proteinExistence type="predicted"/>
<dbReference type="CDD" id="cd06661">
    <property type="entry name" value="GGCT_like"/>
    <property type="match status" value="2"/>
</dbReference>
<dbReference type="EMBL" id="CP028918">
    <property type="protein sequence ID" value="AWB47585.1"/>
    <property type="molecule type" value="Genomic_DNA"/>
</dbReference>
<protein>
    <recommendedName>
        <fullName evidence="3">Gamma-glutamylcyclotransferase AIG2-like domain-containing protein</fullName>
    </recommendedName>
</protein>
<feature type="domain" description="Gamma-glutamylcyclotransferase AIG2-like" evidence="3">
    <location>
        <begin position="13"/>
        <end position="131"/>
    </location>
</feature>
<dbReference type="PANTHER" id="PTHR12935">
    <property type="entry name" value="GAMMA-GLUTAMYLCYCLOTRANSFERASE"/>
    <property type="match status" value="1"/>
</dbReference>
<dbReference type="KEGG" id="geh:HYN69_02855"/>
<dbReference type="OrthoDB" id="482277at2"/>
<dbReference type="RefSeq" id="WP_108434412.1">
    <property type="nucleotide sequence ID" value="NZ_CP028918.1"/>
</dbReference>
<feature type="domain" description="Gamma-glutamylcyclotransferase AIG2-like" evidence="3">
    <location>
        <begin position="176"/>
        <end position="296"/>
    </location>
</feature>
<gene>
    <name evidence="4" type="ORF">HYN69_02855</name>
</gene>
<dbReference type="InterPro" id="IPR013024">
    <property type="entry name" value="GGCT-like"/>
</dbReference>
<accession>A0A2S0UIH3</accession>
<dbReference type="SUPFAM" id="SSF110857">
    <property type="entry name" value="Gamma-glutamyl cyclotransferase-like"/>
    <property type="match status" value="2"/>
</dbReference>
<dbReference type="InterPro" id="IPR009288">
    <property type="entry name" value="AIG2-like_dom"/>
</dbReference>
<sequence>MSDVLTYFQSLPYFAYGSNLNAKDWEKWCDDNRHACGPLEPVGGATAHDHRLVFGKHSAGRQGGVADIRPAVGHAVEGVLFELTEAQRAALAAKEGAKALSAHYEAFALIVEDAGGNQVQAFSYRVTATRARDHVGPHTDYVNVVASGLSDHGLSSLALWEAAGACGLTPSSVAGIFVYGTLLSGQSRAALVQADAVRHPAAAKGRLVDCGAYPAYVPGPRGDIQGEFIAVADIGRTIEDLDRIEGYAPHRTVDENLFQRRLITLAGPNGARVTAWTYIFSGRTEHLPVIQSGDWRFHQGLGRAEAPRFKQSSPATLGSHDWVMTELRRLRWLAMTRPDTLTHISTLTYGAGVFWSGGELLLIAPDFHGDLCNCRDEVVMTRHAASFTGLFVLCQTIFAQTPVADSWRAAYSRMSGPIRMGQGSFADQAVAALDLAEEFAVDLASATSMEDAQ</sequence>
<dbReference type="Proteomes" id="UP000244496">
    <property type="component" value="Chromosome"/>
</dbReference>
<organism evidence="4 5">
    <name type="scientific">Paragemmobacter aquarius</name>
    <dbReference type="NCBI Taxonomy" id="2169400"/>
    <lineage>
        <taxon>Bacteria</taxon>
        <taxon>Pseudomonadati</taxon>
        <taxon>Pseudomonadota</taxon>
        <taxon>Alphaproteobacteria</taxon>
        <taxon>Rhodobacterales</taxon>
        <taxon>Paracoccaceae</taxon>
        <taxon>Paragemmobacter</taxon>
    </lineage>
</organism>
<dbReference type="AlphaFoldDB" id="A0A2S0UIH3"/>
<feature type="active site" description="Proton acceptor" evidence="2">
    <location>
        <position position="95"/>
    </location>
</feature>
<evidence type="ECO:0000313" key="4">
    <source>
        <dbReference type="EMBL" id="AWB47585.1"/>
    </source>
</evidence>
<dbReference type="Pfam" id="PF06094">
    <property type="entry name" value="GGACT"/>
    <property type="match status" value="2"/>
</dbReference>
<evidence type="ECO:0000256" key="1">
    <source>
        <dbReference type="ARBA" id="ARBA00023239"/>
    </source>
</evidence>
<dbReference type="InterPro" id="IPR017939">
    <property type="entry name" value="G-Glutamylcylcotransferase"/>
</dbReference>
<evidence type="ECO:0000259" key="3">
    <source>
        <dbReference type="Pfam" id="PF06094"/>
    </source>
</evidence>
<evidence type="ECO:0000256" key="2">
    <source>
        <dbReference type="PIRSR" id="PIRSR617939-1"/>
    </source>
</evidence>
<evidence type="ECO:0000313" key="5">
    <source>
        <dbReference type="Proteomes" id="UP000244496"/>
    </source>
</evidence>
<dbReference type="InterPro" id="IPR036568">
    <property type="entry name" value="GGCT-like_sf"/>
</dbReference>
<name>A0A2S0UIH3_9RHOB</name>
<keyword evidence="5" id="KW-1185">Reference proteome</keyword>